<dbReference type="InterPro" id="IPR004090">
    <property type="entry name" value="Chemotax_Me-accpt_rcpt"/>
</dbReference>
<feature type="transmembrane region" description="Helical" evidence="5">
    <location>
        <begin position="181"/>
        <end position="203"/>
    </location>
</feature>
<dbReference type="PROSITE" id="PS50111">
    <property type="entry name" value="CHEMOTAXIS_TRANSDUC_2"/>
    <property type="match status" value="1"/>
</dbReference>
<evidence type="ECO:0000256" key="1">
    <source>
        <dbReference type="ARBA" id="ARBA00004370"/>
    </source>
</evidence>
<evidence type="ECO:0000256" key="4">
    <source>
        <dbReference type="PROSITE-ProRule" id="PRU00284"/>
    </source>
</evidence>
<keyword evidence="5" id="KW-0812">Transmembrane</keyword>
<dbReference type="Gene3D" id="3.30.450.290">
    <property type="match status" value="1"/>
</dbReference>
<dbReference type="CDD" id="cd11386">
    <property type="entry name" value="MCP_signal"/>
    <property type="match status" value="1"/>
</dbReference>
<dbReference type="Proteomes" id="UP000281474">
    <property type="component" value="Unassembled WGS sequence"/>
</dbReference>
<dbReference type="GO" id="GO:0004888">
    <property type="term" value="F:transmembrane signaling receptor activity"/>
    <property type="evidence" value="ECO:0007669"/>
    <property type="project" value="InterPro"/>
</dbReference>
<dbReference type="FunFam" id="1.10.287.950:FF:000001">
    <property type="entry name" value="Methyl-accepting chemotaxis sensory transducer"/>
    <property type="match status" value="1"/>
</dbReference>
<evidence type="ECO:0000256" key="2">
    <source>
        <dbReference type="ARBA" id="ARBA00023224"/>
    </source>
</evidence>
<dbReference type="PANTHER" id="PTHR32089">
    <property type="entry name" value="METHYL-ACCEPTING CHEMOTAXIS PROTEIN MCPB"/>
    <property type="match status" value="1"/>
</dbReference>
<evidence type="ECO:0000313" key="9">
    <source>
        <dbReference type="Proteomes" id="UP000281474"/>
    </source>
</evidence>
<name>A0A3L8Q379_9GAMM</name>
<dbReference type="EMBL" id="QZEI01000001">
    <property type="protein sequence ID" value="RLV61608.1"/>
    <property type="molecule type" value="Genomic_DNA"/>
</dbReference>
<dbReference type="InterPro" id="IPR004089">
    <property type="entry name" value="MCPsignal_dom"/>
</dbReference>
<gene>
    <name evidence="8" type="ORF">D5018_00370</name>
</gene>
<comment type="subcellular location">
    <subcellularLocation>
        <location evidence="1">Membrane</location>
    </subcellularLocation>
</comment>
<comment type="caution">
    <text evidence="8">The sequence shown here is derived from an EMBL/GenBank/DDBJ whole genome shotgun (WGS) entry which is preliminary data.</text>
</comment>
<evidence type="ECO:0000256" key="3">
    <source>
        <dbReference type="ARBA" id="ARBA00029447"/>
    </source>
</evidence>
<keyword evidence="5" id="KW-1133">Transmembrane helix</keyword>
<comment type="similarity">
    <text evidence="3">Belongs to the methyl-accepting chemotaxis (MCP) protein family.</text>
</comment>
<dbReference type="Pfam" id="PF00015">
    <property type="entry name" value="MCPsignal"/>
    <property type="match status" value="1"/>
</dbReference>
<sequence length="537" mass="58994">MKSSLSIRSLVLLCLACIFLTVLVFTFWFNASTQRENLEEFAQQHTHSVTKSYFDSLNAMMLTGSINNREMIRERLIAEDEINDIRIIRSPALNKVFGSGLASEQIQDNLDQRGINGQTINEIRQTPNGRVLTRIEPILAQSNYQGVNCLGCHQVPENTQLGALRIDYSLASEDKALNKSLWTTGLVQLALFFIAFIFTAYILNRVVIARLRELRHVMSTIYQTSDLTIKLEDNREDEIGVVSSAFNQMVRQINDTLCSVVSNAQQVTQSAIDINSVANTTKKEVQAQKYNTDQMAAAMTEMAASAEQVKCNAEGTASHSQKTNTLATHGESQTHDAVSAIEGLSQEVQHGAMRIQQLDQRTDEVAAVLSVISGIAEQTNLLALNAAIEAARAGEQGRGFAVVADEVRTLASRTQESTEDIRRTIEGLKEETSDCVSVMNTASSLAKQQVASIQSVAVELKQISDAVNEICELNAQMETAAAEQSEVAESINNNVIEIANSTETTSKDAENTAEIAEHLLDMASQLEKSAKQFKLRL</sequence>
<dbReference type="CDD" id="cd06225">
    <property type="entry name" value="HAMP"/>
    <property type="match status" value="1"/>
</dbReference>
<evidence type="ECO:0000313" key="8">
    <source>
        <dbReference type="EMBL" id="RLV61608.1"/>
    </source>
</evidence>
<dbReference type="AlphaFoldDB" id="A0A3L8Q379"/>
<dbReference type="PANTHER" id="PTHR32089:SF112">
    <property type="entry name" value="LYSOZYME-LIKE PROTEIN-RELATED"/>
    <property type="match status" value="1"/>
</dbReference>
<evidence type="ECO:0000256" key="5">
    <source>
        <dbReference type="SAM" id="Phobius"/>
    </source>
</evidence>
<dbReference type="Pfam" id="PF00672">
    <property type="entry name" value="HAMP"/>
    <property type="match status" value="1"/>
</dbReference>
<keyword evidence="5" id="KW-0472">Membrane</keyword>
<dbReference type="PRINTS" id="PR00260">
    <property type="entry name" value="CHEMTRNSDUCR"/>
</dbReference>
<dbReference type="SMART" id="SM00304">
    <property type="entry name" value="HAMP"/>
    <property type="match status" value="1"/>
</dbReference>
<feature type="domain" description="HAMP" evidence="7">
    <location>
        <begin position="205"/>
        <end position="258"/>
    </location>
</feature>
<dbReference type="OrthoDB" id="2489132at2"/>
<dbReference type="GO" id="GO:0016020">
    <property type="term" value="C:membrane"/>
    <property type="evidence" value="ECO:0007669"/>
    <property type="project" value="UniProtKB-SubCell"/>
</dbReference>
<keyword evidence="2 4" id="KW-0807">Transducer</keyword>
<dbReference type="SMART" id="SM00283">
    <property type="entry name" value="MA"/>
    <property type="match status" value="1"/>
</dbReference>
<organism evidence="8 9">
    <name type="scientific">Parashewanella curva</name>
    <dbReference type="NCBI Taxonomy" id="2338552"/>
    <lineage>
        <taxon>Bacteria</taxon>
        <taxon>Pseudomonadati</taxon>
        <taxon>Pseudomonadota</taxon>
        <taxon>Gammaproteobacteria</taxon>
        <taxon>Alteromonadales</taxon>
        <taxon>Shewanellaceae</taxon>
        <taxon>Parashewanella</taxon>
    </lineage>
</organism>
<dbReference type="PROSITE" id="PS50885">
    <property type="entry name" value="HAMP"/>
    <property type="match status" value="1"/>
</dbReference>
<dbReference type="Gene3D" id="1.10.287.950">
    <property type="entry name" value="Methyl-accepting chemotaxis protein"/>
    <property type="match status" value="1"/>
</dbReference>
<dbReference type="SUPFAM" id="SSF58104">
    <property type="entry name" value="Methyl-accepting chemotaxis protein (MCP) signaling domain"/>
    <property type="match status" value="1"/>
</dbReference>
<reference evidence="8 9" key="1">
    <citation type="submission" date="2018-09" db="EMBL/GenBank/DDBJ databases">
        <title>Phylogeny of the Shewanellaceae, and recommendation for two new genera, Pseudoshewanella and Parashewanella.</title>
        <authorList>
            <person name="Wang G."/>
        </authorList>
    </citation>
    <scope>NUCLEOTIDE SEQUENCE [LARGE SCALE GENOMIC DNA]</scope>
    <source>
        <strain evidence="8 9">C51</strain>
    </source>
</reference>
<evidence type="ECO:0000259" key="6">
    <source>
        <dbReference type="PROSITE" id="PS50111"/>
    </source>
</evidence>
<keyword evidence="9" id="KW-1185">Reference proteome</keyword>
<dbReference type="InterPro" id="IPR003660">
    <property type="entry name" value="HAMP_dom"/>
</dbReference>
<evidence type="ECO:0000259" key="7">
    <source>
        <dbReference type="PROSITE" id="PS50885"/>
    </source>
</evidence>
<protein>
    <submittedName>
        <fullName evidence="8">Methyl-accepting chemotaxis protein</fullName>
    </submittedName>
</protein>
<dbReference type="GO" id="GO:0006935">
    <property type="term" value="P:chemotaxis"/>
    <property type="evidence" value="ECO:0007669"/>
    <property type="project" value="InterPro"/>
</dbReference>
<accession>A0A3L8Q379</accession>
<proteinExistence type="inferred from homology"/>
<dbReference type="GO" id="GO:0007165">
    <property type="term" value="P:signal transduction"/>
    <property type="evidence" value="ECO:0007669"/>
    <property type="project" value="UniProtKB-KW"/>
</dbReference>
<feature type="domain" description="Methyl-accepting transducer" evidence="6">
    <location>
        <begin position="263"/>
        <end position="499"/>
    </location>
</feature>